<name>A0A143BKW1_9BACT</name>
<dbReference type="STRING" id="1379270.GEMMAAP_14445"/>
<keyword evidence="3" id="KW-1185">Reference proteome</keyword>
<organism evidence="2 3">
    <name type="scientific">Gemmatimonas phototrophica</name>
    <dbReference type="NCBI Taxonomy" id="1379270"/>
    <lineage>
        <taxon>Bacteria</taxon>
        <taxon>Pseudomonadati</taxon>
        <taxon>Gemmatimonadota</taxon>
        <taxon>Gemmatimonadia</taxon>
        <taxon>Gemmatimonadales</taxon>
        <taxon>Gemmatimonadaceae</taxon>
        <taxon>Gemmatimonas</taxon>
    </lineage>
</organism>
<evidence type="ECO:0000313" key="3">
    <source>
        <dbReference type="Proteomes" id="UP000076404"/>
    </source>
</evidence>
<reference evidence="2 3" key="1">
    <citation type="journal article" date="2014" name="Proc. Natl. Acad. Sci. U.S.A.">
        <title>Functional type 2 photosynthetic reaction centers found in the rare bacterial phylum Gemmatimonadetes.</title>
        <authorList>
            <person name="Zeng Y."/>
            <person name="Feng F."/>
            <person name="Medova H."/>
            <person name="Dean J."/>
            <person name="Koblizek M."/>
        </authorList>
    </citation>
    <scope>NUCLEOTIDE SEQUENCE [LARGE SCALE GENOMIC DNA]</scope>
    <source>
        <strain evidence="2 3">AP64</strain>
    </source>
</reference>
<dbReference type="PANTHER" id="PTHR47829:SF1">
    <property type="entry name" value="HAD FAMILY PHOSPHATASE"/>
    <property type="match status" value="1"/>
</dbReference>
<dbReference type="EMBL" id="CP011454">
    <property type="protein sequence ID" value="AMW05677.1"/>
    <property type="molecule type" value="Genomic_DNA"/>
</dbReference>
<sequence>MGDVAGAAADTTAVRSGEDVPVEALRGWLATAMPMLVPAGSTMDVRQFPAGFSNLTYLVTLHHEHGDSGLVLRRPPRGVSGGIAHDVAREYGILAALHPLGVPVPRPLVKCDEPSVIGAPFYLMEHVRGVILRGAAPPSLPQDGETVSGRLRALSRTFVHTLTQLHAVPVDDGPLATLGRPEGYVQRQVQGWTKRWQASRTDDVPSISRVATWLEANRPPERGVSLVHNDFKLDNLILSPDLSQVLAILDWEMATVGDPLMDLGTSLAYWVEADDAPIFRSLGLGVTALPGAYTRAELVAAYGAASGRDISDAPFYLAFGLFKVAVIAQQIYARYRQGLTADPRFASLGNVVAALGERAERAVLTA</sequence>
<dbReference type="OrthoDB" id="3806873at2"/>
<dbReference type="SUPFAM" id="SSF56112">
    <property type="entry name" value="Protein kinase-like (PK-like)"/>
    <property type="match status" value="1"/>
</dbReference>
<dbReference type="KEGG" id="gph:GEMMAAP_14445"/>
<gene>
    <name evidence="2" type="ORF">GEMMAAP_14445</name>
</gene>
<dbReference type="Pfam" id="PF01636">
    <property type="entry name" value="APH"/>
    <property type="match status" value="1"/>
</dbReference>
<proteinExistence type="predicted"/>
<evidence type="ECO:0000313" key="2">
    <source>
        <dbReference type="EMBL" id="AMW05677.1"/>
    </source>
</evidence>
<dbReference type="CDD" id="cd05154">
    <property type="entry name" value="ACAD10_11_N-like"/>
    <property type="match status" value="1"/>
</dbReference>
<dbReference type="AlphaFoldDB" id="A0A143BKW1"/>
<feature type="domain" description="Aminoglycoside phosphotransferase" evidence="1">
    <location>
        <begin position="44"/>
        <end position="280"/>
    </location>
</feature>
<dbReference type="InterPro" id="IPR011009">
    <property type="entry name" value="Kinase-like_dom_sf"/>
</dbReference>
<dbReference type="InterPro" id="IPR041726">
    <property type="entry name" value="ACAD10_11_N"/>
</dbReference>
<dbReference type="PANTHER" id="PTHR47829">
    <property type="entry name" value="HYDROLASE, PUTATIVE (AFU_ORTHOLOGUE AFUA_1G12880)-RELATED"/>
    <property type="match status" value="1"/>
</dbReference>
<reference evidence="2 3" key="2">
    <citation type="journal article" date="2016" name="Environ. Microbiol. Rep.">
        <title>Metagenomic evidence for the presence of phototrophic Gemmatimonadetes bacteria in diverse environments.</title>
        <authorList>
            <person name="Zeng Y."/>
            <person name="Baumbach J."/>
            <person name="Barbosa E.G."/>
            <person name="Azevedo V."/>
            <person name="Zhang C."/>
            <person name="Koblizek M."/>
        </authorList>
    </citation>
    <scope>NUCLEOTIDE SEQUENCE [LARGE SCALE GENOMIC DNA]</scope>
    <source>
        <strain evidence="2 3">AP64</strain>
    </source>
</reference>
<dbReference type="Gene3D" id="3.30.200.20">
    <property type="entry name" value="Phosphorylase Kinase, domain 1"/>
    <property type="match status" value="1"/>
</dbReference>
<evidence type="ECO:0000259" key="1">
    <source>
        <dbReference type="Pfam" id="PF01636"/>
    </source>
</evidence>
<dbReference type="Gene3D" id="3.90.1200.10">
    <property type="match status" value="1"/>
</dbReference>
<dbReference type="Proteomes" id="UP000076404">
    <property type="component" value="Chromosome"/>
</dbReference>
<dbReference type="InterPro" id="IPR052898">
    <property type="entry name" value="ACAD10-like"/>
</dbReference>
<dbReference type="RefSeq" id="WP_053333706.1">
    <property type="nucleotide sequence ID" value="NZ_CP011454.1"/>
</dbReference>
<dbReference type="InterPro" id="IPR002575">
    <property type="entry name" value="Aminoglycoside_PTrfase"/>
</dbReference>
<protein>
    <recommendedName>
        <fullName evidence="1">Aminoglycoside phosphotransferase domain-containing protein</fullName>
    </recommendedName>
</protein>
<accession>A0A143BKW1</accession>
<dbReference type="eggNOG" id="COG3173">
    <property type="taxonomic scope" value="Bacteria"/>
</dbReference>